<name>A0A937D1U9_9BURK</name>
<comment type="caution">
    <text evidence="8">The sequence shown here is derived from an EMBL/GenBank/DDBJ whole genome shotgun (WGS) entry which is preliminary data.</text>
</comment>
<dbReference type="RefSeq" id="WP_201682187.1">
    <property type="nucleotide sequence ID" value="NZ_JAEQNA010000001.1"/>
</dbReference>
<dbReference type="PANTHER" id="PTHR43124">
    <property type="entry name" value="PURINE EFFLUX PUMP PBUE"/>
    <property type="match status" value="1"/>
</dbReference>
<dbReference type="Pfam" id="PF07690">
    <property type="entry name" value="MFS_1"/>
    <property type="match status" value="1"/>
</dbReference>
<feature type="transmembrane region" description="Helical" evidence="6">
    <location>
        <begin position="83"/>
        <end position="102"/>
    </location>
</feature>
<dbReference type="GO" id="GO:0005886">
    <property type="term" value="C:plasma membrane"/>
    <property type="evidence" value="ECO:0007669"/>
    <property type="project" value="UniProtKB-SubCell"/>
</dbReference>
<keyword evidence="2" id="KW-1003">Cell membrane</keyword>
<feature type="transmembrane region" description="Helical" evidence="6">
    <location>
        <begin position="259"/>
        <end position="280"/>
    </location>
</feature>
<dbReference type="InterPro" id="IPR036259">
    <property type="entry name" value="MFS_trans_sf"/>
</dbReference>
<evidence type="ECO:0000259" key="7">
    <source>
        <dbReference type="PROSITE" id="PS50850"/>
    </source>
</evidence>
<dbReference type="PROSITE" id="PS50850">
    <property type="entry name" value="MFS"/>
    <property type="match status" value="1"/>
</dbReference>
<evidence type="ECO:0000313" key="9">
    <source>
        <dbReference type="Proteomes" id="UP000613011"/>
    </source>
</evidence>
<organism evidence="8 9">
    <name type="scientific">Ramlibacter aurantiacus</name>
    <dbReference type="NCBI Taxonomy" id="2801330"/>
    <lineage>
        <taxon>Bacteria</taxon>
        <taxon>Pseudomonadati</taxon>
        <taxon>Pseudomonadota</taxon>
        <taxon>Betaproteobacteria</taxon>
        <taxon>Burkholderiales</taxon>
        <taxon>Comamonadaceae</taxon>
        <taxon>Ramlibacter</taxon>
    </lineage>
</organism>
<dbReference type="GO" id="GO:0022857">
    <property type="term" value="F:transmembrane transporter activity"/>
    <property type="evidence" value="ECO:0007669"/>
    <property type="project" value="InterPro"/>
</dbReference>
<dbReference type="AlphaFoldDB" id="A0A937D1U9"/>
<evidence type="ECO:0000256" key="6">
    <source>
        <dbReference type="SAM" id="Phobius"/>
    </source>
</evidence>
<feature type="transmembrane region" description="Helical" evidence="6">
    <location>
        <begin position="12"/>
        <end position="32"/>
    </location>
</feature>
<sequence length="406" mass="41690">MSSAVDPSRAAPDVGTAVLLLSFASFFSSAGLRISDGLIPRIAADFSLSTGTAGQVVLTFALAYGVSQLVFGPLGDHYGKPRLIRLSLAGCALASLACAFAPGFDALLALRVLWGLAAAGIVPLAMAWIGDTVPYERRQATLARLSLGTMSGMLAGQLAGGLFADSAPGWRGAFLSLCVGYGAIAVLLASRSGTMPAGTPPASGGAPATGLALSPRRQLGSVLREPWARRVLLTVGGEGVLLLGPMAFLPAYVHARFQVPVSVASALVAFFAVGGIAYAVFARRIVREVGEVRMLGVGGALVGAGFVGLYLAPQAWLVAPVVLLLGFGTSLFHSTLQTHATQMAPAARGSSLALFSFSLFFGQALGVSWAGQALDRLGPALMLLLPAATLPWLAWSMSRALRQRGA</sequence>
<dbReference type="Proteomes" id="UP000613011">
    <property type="component" value="Unassembled WGS sequence"/>
</dbReference>
<feature type="transmembrane region" description="Helical" evidence="6">
    <location>
        <begin position="231"/>
        <end position="253"/>
    </location>
</feature>
<dbReference type="EMBL" id="JAEQNA010000001">
    <property type="protein sequence ID" value="MBL0419135.1"/>
    <property type="molecule type" value="Genomic_DNA"/>
</dbReference>
<evidence type="ECO:0000256" key="3">
    <source>
        <dbReference type="ARBA" id="ARBA00022692"/>
    </source>
</evidence>
<feature type="transmembrane region" description="Helical" evidence="6">
    <location>
        <begin position="108"/>
        <end position="130"/>
    </location>
</feature>
<dbReference type="PANTHER" id="PTHR43124:SF3">
    <property type="entry name" value="CHLORAMPHENICOL EFFLUX PUMP RV0191"/>
    <property type="match status" value="1"/>
</dbReference>
<keyword evidence="5 6" id="KW-0472">Membrane</keyword>
<dbReference type="CDD" id="cd17324">
    <property type="entry name" value="MFS_NepI_like"/>
    <property type="match status" value="1"/>
</dbReference>
<dbReference type="SUPFAM" id="SSF103473">
    <property type="entry name" value="MFS general substrate transporter"/>
    <property type="match status" value="1"/>
</dbReference>
<evidence type="ECO:0000256" key="1">
    <source>
        <dbReference type="ARBA" id="ARBA00004651"/>
    </source>
</evidence>
<proteinExistence type="predicted"/>
<evidence type="ECO:0000256" key="4">
    <source>
        <dbReference type="ARBA" id="ARBA00022989"/>
    </source>
</evidence>
<accession>A0A937D1U9</accession>
<feature type="transmembrane region" description="Helical" evidence="6">
    <location>
        <begin position="292"/>
        <end position="311"/>
    </location>
</feature>
<dbReference type="InterPro" id="IPR020846">
    <property type="entry name" value="MFS_dom"/>
</dbReference>
<keyword evidence="3 6" id="KW-0812">Transmembrane</keyword>
<reference evidence="8" key="1">
    <citation type="submission" date="2021-01" db="EMBL/GenBank/DDBJ databases">
        <title>Ramlibacter sp. strain AW1 16S ribosomal RNA gene Genome sequencing and assembly.</title>
        <authorList>
            <person name="Kang M."/>
        </authorList>
    </citation>
    <scope>NUCLEOTIDE SEQUENCE</scope>
    <source>
        <strain evidence="8">AW1</strain>
    </source>
</reference>
<dbReference type="InterPro" id="IPR050189">
    <property type="entry name" value="MFS_Efflux_Transporters"/>
</dbReference>
<evidence type="ECO:0000313" key="8">
    <source>
        <dbReference type="EMBL" id="MBL0419135.1"/>
    </source>
</evidence>
<gene>
    <name evidence="8" type="ORF">JI739_02125</name>
</gene>
<evidence type="ECO:0000256" key="2">
    <source>
        <dbReference type="ARBA" id="ARBA00022475"/>
    </source>
</evidence>
<keyword evidence="9" id="KW-1185">Reference proteome</keyword>
<keyword evidence="4 6" id="KW-1133">Transmembrane helix</keyword>
<protein>
    <submittedName>
        <fullName evidence="8">MFS transporter</fullName>
    </submittedName>
</protein>
<feature type="transmembrane region" description="Helical" evidence="6">
    <location>
        <begin position="317"/>
        <end position="340"/>
    </location>
</feature>
<comment type="subcellular location">
    <subcellularLocation>
        <location evidence="1">Cell membrane</location>
        <topology evidence="1">Multi-pass membrane protein</topology>
    </subcellularLocation>
</comment>
<feature type="transmembrane region" description="Helical" evidence="6">
    <location>
        <begin position="352"/>
        <end position="371"/>
    </location>
</feature>
<dbReference type="Gene3D" id="1.20.1250.20">
    <property type="entry name" value="MFS general substrate transporter like domains"/>
    <property type="match status" value="1"/>
</dbReference>
<feature type="transmembrane region" description="Helical" evidence="6">
    <location>
        <begin position="170"/>
        <end position="189"/>
    </location>
</feature>
<feature type="transmembrane region" description="Helical" evidence="6">
    <location>
        <begin position="52"/>
        <end position="71"/>
    </location>
</feature>
<feature type="domain" description="Major facilitator superfamily (MFS) profile" evidence="7">
    <location>
        <begin position="17"/>
        <end position="406"/>
    </location>
</feature>
<feature type="transmembrane region" description="Helical" evidence="6">
    <location>
        <begin position="377"/>
        <end position="395"/>
    </location>
</feature>
<evidence type="ECO:0000256" key="5">
    <source>
        <dbReference type="ARBA" id="ARBA00023136"/>
    </source>
</evidence>
<dbReference type="InterPro" id="IPR011701">
    <property type="entry name" value="MFS"/>
</dbReference>